<keyword evidence="8" id="KW-1185">Reference proteome</keyword>
<dbReference type="EC" id="2.5.1.18" evidence="1"/>
<dbReference type="EMBL" id="KQ085913">
    <property type="protein sequence ID" value="KLO16644.1"/>
    <property type="molecule type" value="Genomic_DNA"/>
</dbReference>
<dbReference type="Gene3D" id="3.40.30.10">
    <property type="entry name" value="Glutaredoxin"/>
    <property type="match status" value="1"/>
</dbReference>
<proteinExistence type="inferred from homology"/>
<comment type="similarity">
    <text evidence="4">Belongs to the GST superfamily.</text>
</comment>
<comment type="catalytic activity">
    <reaction evidence="3">
        <text>RX + glutathione = an S-substituted glutathione + a halide anion + H(+)</text>
        <dbReference type="Rhea" id="RHEA:16437"/>
        <dbReference type="ChEBI" id="CHEBI:15378"/>
        <dbReference type="ChEBI" id="CHEBI:16042"/>
        <dbReference type="ChEBI" id="CHEBI:17792"/>
        <dbReference type="ChEBI" id="CHEBI:57925"/>
        <dbReference type="ChEBI" id="CHEBI:90779"/>
        <dbReference type="EC" id="2.5.1.18"/>
    </reaction>
</comment>
<evidence type="ECO:0000256" key="2">
    <source>
        <dbReference type="ARBA" id="ARBA00022679"/>
    </source>
</evidence>
<organism evidence="7 8">
    <name type="scientific">Schizopora paradoxa</name>
    <dbReference type="NCBI Taxonomy" id="27342"/>
    <lineage>
        <taxon>Eukaryota</taxon>
        <taxon>Fungi</taxon>
        <taxon>Dikarya</taxon>
        <taxon>Basidiomycota</taxon>
        <taxon>Agaricomycotina</taxon>
        <taxon>Agaricomycetes</taxon>
        <taxon>Hymenochaetales</taxon>
        <taxon>Schizoporaceae</taxon>
        <taxon>Schizopora</taxon>
    </lineage>
</organism>
<dbReference type="InterPro" id="IPR036249">
    <property type="entry name" value="Thioredoxin-like_sf"/>
</dbReference>
<evidence type="ECO:0000313" key="7">
    <source>
        <dbReference type="EMBL" id="KLO16644.1"/>
    </source>
</evidence>
<evidence type="ECO:0000313" key="8">
    <source>
        <dbReference type="Proteomes" id="UP000053477"/>
    </source>
</evidence>
<dbReference type="PANTHER" id="PTHR43900:SF3">
    <property type="entry name" value="GLUTATHIONE S-TRANSFERASE RHO"/>
    <property type="match status" value="1"/>
</dbReference>
<sequence>MAIKIYGSAMATCTQRVLVTAKQLGVPVEVVGVDFAAKEHKSAEYLKKHPFGQIPYLDDDGFILFESRAIARYLSAAHGDGKLVPKGVKENALFEQAISIENNDFDPHASKLVAERIFGPLFRGTVPDETVASQKQTELEAKLDAYEVILGKYKYLGGNELTLADLFHLPYGTKATLQLKPGAPALNLEDPKRPNVARWWEEISSLPAWKEVQAEEQVAVAAIKKA</sequence>
<dbReference type="GO" id="GO:0043295">
    <property type="term" value="F:glutathione binding"/>
    <property type="evidence" value="ECO:0007669"/>
    <property type="project" value="TreeGrafter"/>
</dbReference>
<dbReference type="InParanoid" id="A0A0H2RY23"/>
<dbReference type="InterPro" id="IPR004046">
    <property type="entry name" value="GST_C"/>
</dbReference>
<accession>A0A0H2RY23</accession>
<dbReference type="GO" id="GO:0006749">
    <property type="term" value="P:glutathione metabolic process"/>
    <property type="evidence" value="ECO:0007669"/>
    <property type="project" value="TreeGrafter"/>
</dbReference>
<dbReference type="PROSITE" id="PS50404">
    <property type="entry name" value="GST_NTER"/>
    <property type="match status" value="1"/>
</dbReference>
<dbReference type="OrthoDB" id="249703at2759"/>
<dbReference type="Proteomes" id="UP000053477">
    <property type="component" value="Unassembled WGS sequence"/>
</dbReference>
<dbReference type="Gene3D" id="1.20.1050.10">
    <property type="match status" value="1"/>
</dbReference>
<dbReference type="GO" id="GO:0004364">
    <property type="term" value="F:glutathione transferase activity"/>
    <property type="evidence" value="ECO:0007669"/>
    <property type="project" value="UniProtKB-EC"/>
</dbReference>
<dbReference type="InterPro" id="IPR040079">
    <property type="entry name" value="Glutathione_S-Trfase"/>
</dbReference>
<evidence type="ECO:0000259" key="5">
    <source>
        <dbReference type="PROSITE" id="PS50404"/>
    </source>
</evidence>
<dbReference type="FunFam" id="3.40.30.10:FF:000039">
    <property type="entry name" value="Glutathione S-transferase domain"/>
    <property type="match status" value="1"/>
</dbReference>
<dbReference type="PROSITE" id="PS50405">
    <property type="entry name" value="GST_CTER"/>
    <property type="match status" value="1"/>
</dbReference>
<dbReference type="SFLD" id="SFLDS00019">
    <property type="entry name" value="Glutathione_Transferase_(cytos"/>
    <property type="match status" value="1"/>
</dbReference>
<dbReference type="Pfam" id="PF02798">
    <property type="entry name" value="GST_N"/>
    <property type="match status" value="1"/>
</dbReference>
<keyword evidence="2 7" id="KW-0808">Transferase</keyword>
<dbReference type="CDD" id="cd03053">
    <property type="entry name" value="GST_N_Phi"/>
    <property type="match status" value="1"/>
</dbReference>
<feature type="domain" description="GST N-terminal" evidence="5">
    <location>
        <begin position="1"/>
        <end position="82"/>
    </location>
</feature>
<evidence type="ECO:0000256" key="4">
    <source>
        <dbReference type="RuleBase" id="RU003494"/>
    </source>
</evidence>
<dbReference type="GO" id="GO:0005737">
    <property type="term" value="C:cytoplasm"/>
    <property type="evidence" value="ECO:0007669"/>
    <property type="project" value="TreeGrafter"/>
</dbReference>
<dbReference type="SFLD" id="SFLDG00358">
    <property type="entry name" value="Main_(cytGST)"/>
    <property type="match status" value="1"/>
</dbReference>
<reference evidence="7 8" key="1">
    <citation type="submission" date="2015-04" db="EMBL/GenBank/DDBJ databases">
        <title>Complete genome sequence of Schizopora paradoxa KUC8140, a cosmopolitan wood degrader in East Asia.</title>
        <authorList>
            <consortium name="DOE Joint Genome Institute"/>
            <person name="Min B."/>
            <person name="Park H."/>
            <person name="Jang Y."/>
            <person name="Kim J.-J."/>
            <person name="Kim K.H."/>
            <person name="Pangilinan J."/>
            <person name="Lipzen A."/>
            <person name="Riley R."/>
            <person name="Grigoriev I.V."/>
            <person name="Spatafora J.W."/>
            <person name="Choi I.-G."/>
        </authorList>
    </citation>
    <scope>NUCLEOTIDE SEQUENCE [LARGE SCALE GENOMIC DNA]</scope>
    <source>
        <strain evidence="7 8">KUC8140</strain>
    </source>
</reference>
<dbReference type="InterPro" id="IPR004045">
    <property type="entry name" value="Glutathione_S-Trfase_N"/>
</dbReference>
<dbReference type="SUPFAM" id="SSF47616">
    <property type="entry name" value="GST C-terminal domain-like"/>
    <property type="match status" value="1"/>
</dbReference>
<dbReference type="STRING" id="27342.A0A0H2RY23"/>
<dbReference type="AlphaFoldDB" id="A0A0H2RY23"/>
<evidence type="ECO:0000259" key="6">
    <source>
        <dbReference type="PROSITE" id="PS50405"/>
    </source>
</evidence>
<evidence type="ECO:0000256" key="1">
    <source>
        <dbReference type="ARBA" id="ARBA00012452"/>
    </source>
</evidence>
<dbReference type="SUPFAM" id="SSF52833">
    <property type="entry name" value="Thioredoxin-like"/>
    <property type="match status" value="1"/>
</dbReference>
<dbReference type="PANTHER" id="PTHR43900">
    <property type="entry name" value="GLUTATHIONE S-TRANSFERASE RHO"/>
    <property type="match status" value="1"/>
</dbReference>
<name>A0A0H2RY23_9AGAM</name>
<evidence type="ECO:0000256" key="3">
    <source>
        <dbReference type="ARBA" id="ARBA00047960"/>
    </source>
</evidence>
<feature type="domain" description="GST C-terminal" evidence="6">
    <location>
        <begin position="87"/>
        <end position="226"/>
    </location>
</feature>
<gene>
    <name evidence="7" type="ORF">SCHPADRAFT_901305</name>
</gene>
<dbReference type="Pfam" id="PF00043">
    <property type="entry name" value="GST_C"/>
    <property type="match status" value="1"/>
</dbReference>
<protein>
    <recommendedName>
        <fullName evidence="1">glutathione transferase</fullName>
        <ecNumber evidence="1">2.5.1.18</ecNumber>
    </recommendedName>
</protein>
<dbReference type="InterPro" id="IPR010987">
    <property type="entry name" value="Glutathione-S-Trfase_C-like"/>
</dbReference>
<dbReference type="InterPro" id="IPR036282">
    <property type="entry name" value="Glutathione-S-Trfase_C_sf"/>
</dbReference>